<organism evidence="1">
    <name type="scientific">bioreactor metagenome</name>
    <dbReference type="NCBI Taxonomy" id="1076179"/>
    <lineage>
        <taxon>unclassified sequences</taxon>
        <taxon>metagenomes</taxon>
        <taxon>ecological metagenomes</taxon>
    </lineage>
</organism>
<sequence length="87" mass="9212">MVRNGGEECASDNVGSIIIAAQPLSANTVAYYFTYGSVLAGLHQPSNGYCEEAMTVFKEISAGFSEDPTIMSIVNDGEGICNSYGYN</sequence>
<proteinExistence type="predicted"/>
<dbReference type="AlphaFoldDB" id="A0A645ACA7"/>
<protein>
    <submittedName>
        <fullName evidence="1">Uncharacterized protein</fullName>
    </submittedName>
</protein>
<evidence type="ECO:0000313" key="1">
    <source>
        <dbReference type="EMBL" id="MPM47324.1"/>
    </source>
</evidence>
<name>A0A645ACA7_9ZZZZ</name>
<comment type="caution">
    <text evidence="1">The sequence shown here is derived from an EMBL/GenBank/DDBJ whole genome shotgun (WGS) entry which is preliminary data.</text>
</comment>
<reference evidence="1" key="1">
    <citation type="submission" date="2019-08" db="EMBL/GenBank/DDBJ databases">
        <authorList>
            <person name="Kucharzyk K."/>
            <person name="Murdoch R.W."/>
            <person name="Higgins S."/>
            <person name="Loffler F."/>
        </authorList>
    </citation>
    <scope>NUCLEOTIDE SEQUENCE</scope>
</reference>
<accession>A0A645ACA7</accession>
<dbReference type="EMBL" id="VSSQ01011636">
    <property type="protein sequence ID" value="MPM47324.1"/>
    <property type="molecule type" value="Genomic_DNA"/>
</dbReference>
<gene>
    <name evidence="1" type="ORF">SDC9_94033</name>
</gene>